<protein>
    <submittedName>
        <fullName evidence="1">Uncharacterized protein</fullName>
    </submittedName>
</protein>
<keyword evidence="2" id="KW-1185">Reference proteome</keyword>
<proteinExistence type="predicted"/>
<accession>A0A5N6C4C8</accession>
<dbReference type="RefSeq" id="WP_139572055.1">
    <property type="nucleotide sequence ID" value="NZ_VDMA02000001.1"/>
</dbReference>
<reference evidence="1 2" key="1">
    <citation type="submission" date="2019-10" db="EMBL/GenBank/DDBJ databases">
        <title>Nonomuraea sp. nov., isolated from Phyllanthus amarus.</title>
        <authorList>
            <person name="Klykleung N."/>
            <person name="Tanasupawat S."/>
        </authorList>
    </citation>
    <scope>NUCLEOTIDE SEQUENCE [LARGE SCALE GENOMIC DNA]</scope>
    <source>
        <strain evidence="1 2">CR1-09</strain>
    </source>
</reference>
<organism evidence="1 2">
    <name type="scientific">Microbispora catharanthi</name>
    <dbReference type="NCBI Taxonomy" id="1712871"/>
    <lineage>
        <taxon>Bacteria</taxon>
        <taxon>Bacillati</taxon>
        <taxon>Actinomycetota</taxon>
        <taxon>Actinomycetes</taxon>
        <taxon>Streptosporangiales</taxon>
        <taxon>Streptosporangiaceae</taxon>
        <taxon>Microbispora</taxon>
    </lineage>
</organism>
<dbReference type="EMBL" id="VDMA02000001">
    <property type="protein sequence ID" value="KAB8187607.1"/>
    <property type="molecule type" value="Genomic_DNA"/>
</dbReference>
<name>A0A5N6C4C8_9ACTN</name>
<sequence>MTNRNLLYGWKNVDADVAIRLLADALQQEFVLGGGDYVGGDIWRTPIGSEEVIQVQYNFVDEEGLHYEEEFPEYSLLVEIAESRRWDFIEDQLRKIEGLDLLRLEVFE</sequence>
<dbReference type="Proteomes" id="UP000313066">
    <property type="component" value="Unassembled WGS sequence"/>
</dbReference>
<evidence type="ECO:0000313" key="2">
    <source>
        <dbReference type="Proteomes" id="UP000313066"/>
    </source>
</evidence>
<dbReference type="AlphaFoldDB" id="A0A5N6C4C8"/>
<evidence type="ECO:0000313" key="1">
    <source>
        <dbReference type="EMBL" id="KAB8187607.1"/>
    </source>
</evidence>
<gene>
    <name evidence="1" type="ORF">FH610_000015</name>
</gene>
<comment type="caution">
    <text evidence="1">The sequence shown here is derived from an EMBL/GenBank/DDBJ whole genome shotgun (WGS) entry which is preliminary data.</text>
</comment>